<comment type="caution">
    <text evidence="1">The sequence shown here is derived from an EMBL/GenBank/DDBJ whole genome shotgun (WGS) entry which is preliminary data.</text>
</comment>
<reference evidence="1 2" key="1">
    <citation type="submission" date="2023-01" db="EMBL/GenBank/DDBJ databases">
        <title>Novel species of the genus Asticcacaulis isolated from rivers.</title>
        <authorList>
            <person name="Lu H."/>
        </authorList>
    </citation>
    <scope>NUCLEOTIDE SEQUENCE [LARGE SCALE GENOMIC DNA]</scope>
    <source>
        <strain evidence="1 2">DXS10W</strain>
    </source>
</reference>
<gene>
    <name evidence="1" type="ORF">PQU94_05650</name>
</gene>
<dbReference type="EMBL" id="JAQQKW010000003">
    <property type="protein sequence ID" value="MDC7693764.1"/>
    <property type="molecule type" value="Genomic_DNA"/>
</dbReference>
<keyword evidence="2" id="KW-1185">Reference proteome</keyword>
<dbReference type="RefSeq" id="WP_272740522.1">
    <property type="nucleotide sequence ID" value="NZ_JAQQKW010000003.1"/>
</dbReference>
<sequence>MLSDTRTIDVGGVLALSEAMTEYAYTDHSETVDAPEVFDQPLLDAVRACD</sequence>
<evidence type="ECO:0000313" key="2">
    <source>
        <dbReference type="Proteomes" id="UP001216595"/>
    </source>
</evidence>
<dbReference type="Proteomes" id="UP001216595">
    <property type="component" value="Unassembled WGS sequence"/>
</dbReference>
<organism evidence="1 2">
    <name type="scientific">Asticcacaulis currens</name>
    <dbReference type="NCBI Taxonomy" id="2984210"/>
    <lineage>
        <taxon>Bacteria</taxon>
        <taxon>Pseudomonadati</taxon>
        <taxon>Pseudomonadota</taxon>
        <taxon>Alphaproteobacteria</taxon>
        <taxon>Caulobacterales</taxon>
        <taxon>Caulobacteraceae</taxon>
        <taxon>Asticcacaulis</taxon>
    </lineage>
</organism>
<name>A0ABT5IC75_9CAUL</name>
<accession>A0ABT5IC75</accession>
<proteinExistence type="predicted"/>
<evidence type="ECO:0000313" key="1">
    <source>
        <dbReference type="EMBL" id="MDC7693764.1"/>
    </source>
</evidence>
<protein>
    <submittedName>
        <fullName evidence="1">Uncharacterized protein</fullName>
    </submittedName>
</protein>